<feature type="compositionally biased region" description="Basic and acidic residues" evidence="1">
    <location>
        <begin position="1"/>
        <end position="12"/>
    </location>
</feature>
<dbReference type="Proteomes" id="UP000319976">
    <property type="component" value="Chromosome"/>
</dbReference>
<dbReference type="AlphaFoldDB" id="A0A517T4F0"/>
<dbReference type="KEGG" id="chya:V22_04750"/>
<accession>A0A517T4F0</accession>
<feature type="compositionally biased region" description="Polar residues" evidence="1">
    <location>
        <begin position="37"/>
        <end position="46"/>
    </location>
</feature>
<dbReference type="EMBL" id="CP036316">
    <property type="protein sequence ID" value="QDT63256.1"/>
    <property type="molecule type" value="Genomic_DNA"/>
</dbReference>
<evidence type="ECO:0000313" key="2">
    <source>
        <dbReference type="EMBL" id="QDT63256.1"/>
    </source>
</evidence>
<proteinExistence type="predicted"/>
<sequence length="58" mass="6469">MTVLTERVRENVLRPPDGGGAKNEAVRSRRGLEKSRSQSSKPTTPKTPRRHLAGANWM</sequence>
<feature type="region of interest" description="Disordered" evidence="1">
    <location>
        <begin position="1"/>
        <end position="58"/>
    </location>
</feature>
<organism evidence="2 3">
    <name type="scientific">Calycomorphotria hydatis</name>
    <dbReference type="NCBI Taxonomy" id="2528027"/>
    <lineage>
        <taxon>Bacteria</taxon>
        <taxon>Pseudomonadati</taxon>
        <taxon>Planctomycetota</taxon>
        <taxon>Planctomycetia</taxon>
        <taxon>Planctomycetales</taxon>
        <taxon>Planctomycetaceae</taxon>
        <taxon>Calycomorphotria</taxon>
    </lineage>
</organism>
<name>A0A517T4F0_9PLAN</name>
<reference evidence="2 3" key="1">
    <citation type="submission" date="2019-02" db="EMBL/GenBank/DDBJ databases">
        <title>Deep-cultivation of Planctomycetes and their phenomic and genomic characterization uncovers novel biology.</title>
        <authorList>
            <person name="Wiegand S."/>
            <person name="Jogler M."/>
            <person name="Boedeker C."/>
            <person name="Pinto D."/>
            <person name="Vollmers J."/>
            <person name="Rivas-Marin E."/>
            <person name="Kohn T."/>
            <person name="Peeters S.H."/>
            <person name="Heuer A."/>
            <person name="Rast P."/>
            <person name="Oberbeckmann S."/>
            <person name="Bunk B."/>
            <person name="Jeske O."/>
            <person name="Meyerdierks A."/>
            <person name="Storesund J.E."/>
            <person name="Kallscheuer N."/>
            <person name="Luecker S."/>
            <person name="Lage O.M."/>
            <person name="Pohl T."/>
            <person name="Merkel B.J."/>
            <person name="Hornburger P."/>
            <person name="Mueller R.-W."/>
            <person name="Bruemmer F."/>
            <person name="Labrenz M."/>
            <person name="Spormann A.M."/>
            <person name="Op den Camp H."/>
            <person name="Overmann J."/>
            <person name="Amann R."/>
            <person name="Jetten M.S.M."/>
            <person name="Mascher T."/>
            <person name="Medema M.H."/>
            <person name="Devos D.P."/>
            <person name="Kaster A.-K."/>
            <person name="Ovreas L."/>
            <person name="Rohde M."/>
            <person name="Galperin M.Y."/>
            <person name="Jogler C."/>
        </authorList>
    </citation>
    <scope>NUCLEOTIDE SEQUENCE [LARGE SCALE GENOMIC DNA]</scope>
    <source>
        <strain evidence="2 3">V22</strain>
    </source>
</reference>
<evidence type="ECO:0000313" key="3">
    <source>
        <dbReference type="Proteomes" id="UP000319976"/>
    </source>
</evidence>
<protein>
    <submittedName>
        <fullName evidence="2">Uncharacterized protein</fullName>
    </submittedName>
</protein>
<feature type="compositionally biased region" description="Basic and acidic residues" evidence="1">
    <location>
        <begin position="24"/>
        <end position="36"/>
    </location>
</feature>
<gene>
    <name evidence="2" type="ORF">V22_04750</name>
</gene>
<keyword evidence="3" id="KW-1185">Reference proteome</keyword>
<evidence type="ECO:0000256" key="1">
    <source>
        <dbReference type="SAM" id="MobiDB-lite"/>
    </source>
</evidence>